<keyword evidence="1" id="KW-0732">Signal</keyword>
<name>A0ABV2ZY59_9ACTN</name>
<dbReference type="Proteomes" id="UP001550739">
    <property type="component" value="Unassembled WGS sequence"/>
</dbReference>
<proteinExistence type="predicted"/>
<dbReference type="EMBL" id="JBEZVE010000044">
    <property type="protein sequence ID" value="MEU3787502.1"/>
    <property type="molecule type" value="Genomic_DNA"/>
</dbReference>
<feature type="signal peptide" evidence="1">
    <location>
        <begin position="1"/>
        <end position="22"/>
    </location>
</feature>
<sequence>MRDRTALLLAAAVPLTVTAAAAAVLRVGVWELTVSRQAIRLSPRPRPNCPDCKGAGGWWSEGLYPGGEMCWCWDRPVRTLRLQPVRDPWPDEPPF</sequence>
<keyword evidence="3" id="KW-1185">Reference proteome</keyword>
<dbReference type="RefSeq" id="WP_361710101.1">
    <property type="nucleotide sequence ID" value="NZ_JBEZVE010000044.1"/>
</dbReference>
<gene>
    <name evidence="2" type="ORF">AB0E89_44500</name>
</gene>
<reference evidence="2 3" key="1">
    <citation type="submission" date="2024-06" db="EMBL/GenBank/DDBJ databases">
        <title>The Natural Products Discovery Center: Release of the First 8490 Sequenced Strains for Exploring Actinobacteria Biosynthetic Diversity.</title>
        <authorList>
            <person name="Kalkreuter E."/>
            <person name="Kautsar S.A."/>
            <person name="Yang D."/>
            <person name="Bader C.D."/>
            <person name="Teijaro C.N."/>
            <person name="Fluegel L."/>
            <person name="Davis C.M."/>
            <person name="Simpson J.R."/>
            <person name="Lauterbach L."/>
            <person name="Steele A.D."/>
            <person name="Gui C."/>
            <person name="Meng S."/>
            <person name="Li G."/>
            <person name="Viehrig K."/>
            <person name="Ye F."/>
            <person name="Su P."/>
            <person name="Kiefer A.F."/>
            <person name="Nichols A."/>
            <person name="Cepeda A.J."/>
            <person name="Yan W."/>
            <person name="Fan B."/>
            <person name="Jiang Y."/>
            <person name="Adhikari A."/>
            <person name="Zheng C.-J."/>
            <person name="Schuster L."/>
            <person name="Cowan T.M."/>
            <person name="Smanski M.J."/>
            <person name="Chevrette M.G."/>
            <person name="De Carvalho L.P.S."/>
            <person name="Shen B."/>
        </authorList>
    </citation>
    <scope>NUCLEOTIDE SEQUENCE [LARGE SCALE GENOMIC DNA]</scope>
    <source>
        <strain evidence="2 3">NPDC033843</strain>
    </source>
</reference>
<evidence type="ECO:0000313" key="3">
    <source>
        <dbReference type="Proteomes" id="UP001550739"/>
    </source>
</evidence>
<evidence type="ECO:0008006" key="4">
    <source>
        <dbReference type="Google" id="ProtNLM"/>
    </source>
</evidence>
<feature type="chain" id="PRO_5047065382" description="Secreted protein" evidence="1">
    <location>
        <begin position="23"/>
        <end position="95"/>
    </location>
</feature>
<comment type="caution">
    <text evidence="2">The sequence shown here is derived from an EMBL/GenBank/DDBJ whole genome shotgun (WGS) entry which is preliminary data.</text>
</comment>
<evidence type="ECO:0000313" key="2">
    <source>
        <dbReference type="EMBL" id="MEU3787502.1"/>
    </source>
</evidence>
<accession>A0ABV2ZY59</accession>
<evidence type="ECO:0000256" key="1">
    <source>
        <dbReference type="SAM" id="SignalP"/>
    </source>
</evidence>
<protein>
    <recommendedName>
        <fullName evidence="4">Secreted protein</fullName>
    </recommendedName>
</protein>
<organism evidence="2 3">
    <name type="scientific">Streptomyces sp. 900129855</name>
    <dbReference type="NCBI Taxonomy" id="3155129"/>
    <lineage>
        <taxon>Bacteria</taxon>
        <taxon>Bacillati</taxon>
        <taxon>Actinomycetota</taxon>
        <taxon>Actinomycetes</taxon>
        <taxon>Kitasatosporales</taxon>
        <taxon>Streptomycetaceae</taxon>
        <taxon>Streptomyces</taxon>
    </lineage>
</organism>